<evidence type="ECO:0000313" key="3">
    <source>
        <dbReference type="EMBL" id="MFD1430135.1"/>
    </source>
</evidence>
<evidence type="ECO:0000313" key="4">
    <source>
        <dbReference type="Proteomes" id="UP001597196"/>
    </source>
</evidence>
<proteinExistence type="predicted"/>
<comment type="caution">
    <text evidence="3">The sequence shown here is derived from an EMBL/GenBank/DDBJ whole genome shotgun (WGS) entry which is preliminary data.</text>
</comment>
<gene>
    <name evidence="3" type="ORF">ACFQ4P_07745</name>
</gene>
<feature type="domain" description="Amidohydrolase-related" evidence="2">
    <location>
        <begin position="44"/>
        <end position="322"/>
    </location>
</feature>
<keyword evidence="1" id="KW-0456">Lyase</keyword>
<dbReference type="InterPro" id="IPR032465">
    <property type="entry name" value="ACMSD"/>
</dbReference>
<dbReference type="Pfam" id="PF04909">
    <property type="entry name" value="Amidohydro_2"/>
    <property type="match status" value="1"/>
</dbReference>
<dbReference type="PANTHER" id="PTHR21240">
    <property type="entry name" value="2-AMINO-3-CARBOXYLMUCONATE-6-SEMIALDEHYDE DECARBOXYLASE"/>
    <property type="match status" value="1"/>
</dbReference>
<dbReference type="SUPFAM" id="SSF51556">
    <property type="entry name" value="Metallo-dependent hydrolases"/>
    <property type="match status" value="1"/>
</dbReference>
<accession>A0ABW4CH40</accession>
<dbReference type="Proteomes" id="UP001597196">
    <property type="component" value="Unassembled WGS sequence"/>
</dbReference>
<dbReference type="RefSeq" id="WP_203626348.1">
    <property type="nucleotide sequence ID" value="NZ_BOLQ01000004.1"/>
</dbReference>
<protein>
    <submittedName>
        <fullName evidence="3">Amidohydrolase family protein</fullName>
    </submittedName>
</protein>
<keyword evidence="4" id="KW-1185">Reference proteome</keyword>
<dbReference type="Gene3D" id="3.20.20.140">
    <property type="entry name" value="Metal-dependent hydrolases"/>
    <property type="match status" value="1"/>
</dbReference>
<dbReference type="InterPro" id="IPR006680">
    <property type="entry name" value="Amidohydro-rel"/>
</dbReference>
<reference evidence="4" key="1">
    <citation type="journal article" date="2019" name="Int. J. Syst. Evol. Microbiol.">
        <title>The Global Catalogue of Microorganisms (GCM) 10K type strain sequencing project: providing services to taxonomists for standard genome sequencing and annotation.</title>
        <authorList>
            <consortium name="The Broad Institute Genomics Platform"/>
            <consortium name="The Broad Institute Genome Sequencing Center for Infectious Disease"/>
            <person name="Wu L."/>
            <person name="Ma J."/>
        </authorList>
    </citation>
    <scope>NUCLEOTIDE SEQUENCE [LARGE SCALE GENOMIC DNA]</scope>
    <source>
        <strain evidence="4">CCM 8980</strain>
    </source>
</reference>
<dbReference type="PANTHER" id="PTHR21240:SF30">
    <property type="entry name" value="AMIDOHYDROLASE-RELATED DOMAIN-CONTAINING PROTEIN-RELATED"/>
    <property type="match status" value="1"/>
</dbReference>
<organism evidence="3 4">
    <name type="scientific">Lacticaseibacillus mingshuiensis</name>
    <dbReference type="NCBI Taxonomy" id="2799574"/>
    <lineage>
        <taxon>Bacteria</taxon>
        <taxon>Bacillati</taxon>
        <taxon>Bacillota</taxon>
        <taxon>Bacilli</taxon>
        <taxon>Lactobacillales</taxon>
        <taxon>Lactobacillaceae</taxon>
        <taxon>Lacticaseibacillus</taxon>
    </lineage>
</organism>
<sequence length="322" mass="35189">MKIITVEEHFDTQANVQNFKKYSKVPNNNPHQDALNHDLTDFASRISYMDKNGIAMQVISDAGNSPQVLPDNMVVAASREQNDTLAEGLAAYPDRLAGLAVLPAALPDAAADELTRAVTKLGLKGGIISGSVNGEFLDAPRFDPIFAAAEALDVPLYLHPGVITDTQKVTLYDSTSYSPLMATMLAGAAWGWHQEQGIQMVRLIFGGVLEKHPKLKLVSGHWGEFVPMFLERLDEFGKVSTLSQPFSAYYKRQVYVTPSGMYTAPQLALVKAEMGADHLLDAEDYPYIKREGGVAEFVANAEMSAPEREAFAHGTAEKLFKL</sequence>
<dbReference type="InterPro" id="IPR032466">
    <property type="entry name" value="Metal_Hydrolase"/>
</dbReference>
<dbReference type="EMBL" id="JBHTOC010000010">
    <property type="protein sequence ID" value="MFD1430135.1"/>
    <property type="molecule type" value="Genomic_DNA"/>
</dbReference>
<evidence type="ECO:0000256" key="1">
    <source>
        <dbReference type="ARBA" id="ARBA00023239"/>
    </source>
</evidence>
<evidence type="ECO:0000259" key="2">
    <source>
        <dbReference type="Pfam" id="PF04909"/>
    </source>
</evidence>
<name>A0ABW4CH40_9LACO</name>